<organism evidence="1 2">
    <name type="scientific">Thalictrum thalictroides</name>
    <name type="common">Rue-anemone</name>
    <name type="synonym">Anemone thalictroides</name>
    <dbReference type="NCBI Taxonomy" id="46969"/>
    <lineage>
        <taxon>Eukaryota</taxon>
        <taxon>Viridiplantae</taxon>
        <taxon>Streptophyta</taxon>
        <taxon>Embryophyta</taxon>
        <taxon>Tracheophyta</taxon>
        <taxon>Spermatophyta</taxon>
        <taxon>Magnoliopsida</taxon>
        <taxon>Ranunculales</taxon>
        <taxon>Ranunculaceae</taxon>
        <taxon>Thalictroideae</taxon>
        <taxon>Thalictrum</taxon>
    </lineage>
</organism>
<evidence type="ECO:0000313" key="2">
    <source>
        <dbReference type="Proteomes" id="UP000554482"/>
    </source>
</evidence>
<sequence length="530" mass="60146">MVSLRTLRSYQQFYKLFKHQNPSLLAKHISPLSSPVYLSSYSNVQELGSTAKSFIPISFFQRNLTTCAELVNSVNVIEASSIEVESTDLLESNNNIKKRKKGKKHLKWKKGNKHLNGRGNGVVEKCENLEEKESSVEVFEKKHLKMKKEKKHLNGRGNGVVGKCLNLEEKESSVEISKKEGFLNVSQLKKRGLKENVQNTEKMNKKKNVKSEQPTVQPKPTSLHAIFTSKHKSLNSVNEKKLMIVSTVQPKPTGLHAIFTSKHKNLNSVNDKILIDDNVSTVSFKQEQVSSHVKPETSKKDKPIKVPTVHRKEHGSSQVKAEGLKKDKFIRKELPPEMISLVDCWYQEGYFNEAPISQKELDAKNFSNQWPRSFLKHVAKKFGQDHQEIAKWLSGSDLKTVALFGCPSVERKTVFAAKQLRSFFGSQEDIVCRSCQLKSSCKFVNQEVIKKRKDLNLVDAMRVLTSYLLHPAPLLVIANEVKSSIDKLVKEVVRLRRKSPVTLLPIGRCFIMKHENILQIHNEAGSQFSG</sequence>
<comment type="caution">
    <text evidence="1">The sequence shown here is derived from an EMBL/GenBank/DDBJ whole genome shotgun (WGS) entry which is preliminary data.</text>
</comment>
<dbReference type="AlphaFoldDB" id="A0A7J6W1X3"/>
<protein>
    <submittedName>
        <fullName evidence="1">Craniofacial development protein</fullName>
    </submittedName>
</protein>
<name>A0A7J6W1X3_THATH</name>
<gene>
    <name evidence="1" type="ORF">FRX31_019231</name>
</gene>
<dbReference type="Proteomes" id="UP000554482">
    <property type="component" value="Unassembled WGS sequence"/>
</dbReference>
<reference evidence="1 2" key="1">
    <citation type="submission" date="2020-06" db="EMBL/GenBank/DDBJ databases">
        <title>Transcriptomic and genomic resources for Thalictrum thalictroides and T. hernandezii: Facilitating candidate gene discovery in an emerging model plant lineage.</title>
        <authorList>
            <person name="Arias T."/>
            <person name="Riano-Pachon D.M."/>
            <person name="Di Stilio V.S."/>
        </authorList>
    </citation>
    <scope>NUCLEOTIDE SEQUENCE [LARGE SCALE GENOMIC DNA]</scope>
    <source>
        <strain evidence="2">cv. WT478/WT964</strain>
        <tissue evidence="1">Leaves</tissue>
    </source>
</reference>
<accession>A0A7J6W1X3</accession>
<proteinExistence type="predicted"/>
<dbReference type="OrthoDB" id="974159at2759"/>
<evidence type="ECO:0000313" key="1">
    <source>
        <dbReference type="EMBL" id="KAF5191181.1"/>
    </source>
</evidence>
<dbReference type="EMBL" id="JABWDY010023105">
    <property type="protein sequence ID" value="KAF5191181.1"/>
    <property type="molecule type" value="Genomic_DNA"/>
</dbReference>
<keyword evidence="2" id="KW-1185">Reference proteome</keyword>